<evidence type="ECO:0000313" key="6">
    <source>
        <dbReference type="EMBL" id="KAI1720208.1"/>
    </source>
</evidence>
<dbReference type="Gene3D" id="1.20.1740.10">
    <property type="entry name" value="Amino acid/polyamine transporter I"/>
    <property type="match status" value="1"/>
</dbReference>
<organism evidence="6 7">
    <name type="scientific">Ditylenchus destructor</name>
    <dbReference type="NCBI Taxonomy" id="166010"/>
    <lineage>
        <taxon>Eukaryota</taxon>
        <taxon>Metazoa</taxon>
        <taxon>Ecdysozoa</taxon>
        <taxon>Nematoda</taxon>
        <taxon>Chromadorea</taxon>
        <taxon>Rhabditida</taxon>
        <taxon>Tylenchina</taxon>
        <taxon>Tylenchomorpha</taxon>
        <taxon>Sphaerularioidea</taxon>
        <taxon>Anguinidae</taxon>
        <taxon>Anguininae</taxon>
        <taxon>Ditylenchus</taxon>
    </lineage>
</organism>
<dbReference type="Pfam" id="PF13520">
    <property type="entry name" value="AA_permease_2"/>
    <property type="match status" value="1"/>
</dbReference>
<dbReference type="GO" id="GO:0016020">
    <property type="term" value="C:membrane"/>
    <property type="evidence" value="ECO:0007669"/>
    <property type="project" value="UniProtKB-SubCell"/>
</dbReference>
<feature type="transmembrane region" description="Helical" evidence="5">
    <location>
        <begin position="402"/>
        <end position="421"/>
    </location>
</feature>
<keyword evidence="2 5" id="KW-0812">Transmembrane</keyword>
<evidence type="ECO:0000256" key="4">
    <source>
        <dbReference type="ARBA" id="ARBA00023136"/>
    </source>
</evidence>
<gene>
    <name evidence="6" type="ORF">DdX_05585</name>
</gene>
<comment type="subcellular location">
    <subcellularLocation>
        <location evidence="1">Membrane</location>
        <topology evidence="1">Multi-pass membrane protein</topology>
    </subcellularLocation>
</comment>
<keyword evidence="4 5" id="KW-0472">Membrane</keyword>
<evidence type="ECO:0000256" key="2">
    <source>
        <dbReference type="ARBA" id="ARBA00022692"/>
    </source>
</evidence>
<dbReference type="PANTHER" id="PTHR11785">
    <property type="entry name" value="AMINO ACID TRANSPORTER"/>
    <property type="match status" value="1"/>
</dbReference>
<evidence type="ECO:0000256" key="1">
    <source>
        <dbReference type="ARBA" id="ARBA00004141"/>
    </source>
</evidence>
<evidence type="ECO:0000313" key="7">
    <source>
        <dbReference type="Proteomes" id="UP001201812"/>
    </source>
</evidence>
<feature type="transmembrane region" description="Helical" evidence="5">
    <location>
        <begin position="47"/>
        <end position="69"/>
    </location>
</feature>
<name>A0AAD4R9T0_9BILA</name>
<dbReference type="FunFam" id="1.20.1740.10:FF:000058">
    <property type="entry name" value="Amino Acid Transporter"/>
    <property type="match status" value="1"/>
</dbReference>
<dbReference type="Proteomes" id="UP001201812">
    <property type="component" value="Unassembled WGS sequence"/>
</dbReference>
<comment type="caution">
    <text evidence="6">The sequence shown here is derived from an EMBL/GenBank/DDBJ whole genome shotgun (WGS) entry which is preliminary data.</text>
</comment>
<accession>A0AAD4R9T0</accession>
<feature type="transmembrane region" description="Helical" evidence="5">
    <location>
        <begin position="244"/>
        <end position="267"/>
    </location>
</feature>
<keyword evidence="7" id="KW-1185">Reference proteome</keyword>
<feature type="transmembrane region" description="Helical" evidence="5">
    <location>
        <begin position="90"/>
        <end position="114"/>
    </location>
</feature>
<dbReference type="PANTHER" id="PTHR11785:SF523">
    <property type="entry name" value="AMINO ACID TRANSPORTER PROTEIN 6"/>
    <property type="match status" value="1"/>
</dbReference>
<evidence type="ECO:0000256" key="3">
    <source>
        <dbReference type="ARBA" id="ARBA00022989"/>
    </source>
</evidence>
<feature type="transmembrane region" description="Helical" evidence="5">
    <location>
        <begin position="293"/>
        <end position="319"/>
    </location>
</feature>
<feature type="transmembrane region" description="Helical" evidence="5">
    <location>
        <begin position="20"/>
        <end position="41"/>
    </location>
</feature>
<evidence type="ECO:0000256" key="5">
    <source>
        <dbReference type="SAM" id="Phobius"/>
    </source>
</evidence>
<dbReference type="AlphaFoldDB" id="A0AAD4R9T0"/>
<dbReference type="InterPro" id="IPR002293">
    <property type="entry name" value="AA/rel_permease1"/>
</dbReference>
<reference evidence="6" key="1">
    <citation type="submission" date="2022-01" db="EMBL/GenBank/DDBJ databases">
        <title>Genome Sequence Resource for Two Populations of Ditylenchus destructor, the Migratory Endoparasitic Phytonematode.</title>
        <authorList>
            <person name="Zhang H."/>
            <person name="Lin R."/>
            <person name="Xie B."/>
        </authorList>
    </citation>
    <scope>NUCLEOTIDE SEQUENCE</scope>
    <source>
        <strain evidence="6">BazhouSP</strain>
    </source>
</reference>
<feature type="transmembrane region" description="Helical" evidence="5">
    <location>
        <begin position="209"/>
        <end position="232"/>
    </location>
</feature>
<protein>
    <submittedName>
        <fullName evidence="6">Amino acid permease domain-containing protein</fullName>
    </submittedName>
</protein>
<feature type="transmembrane region" description="Helical" evidence="5">
    <location>
        <begin position="340"/>
        <end position="361"/>
    </location>
</feature>
<feature type="transmembrane region" description="Helical" evidence="5">
    <location>
        <begin position="167"/>
        <end position="189"/>
    </location>
</feature>
<dbReference type="PIRSF" id="PIRSF006060">
    <property type="entry name" value="AA_transporter"/>
    <property type="match status" value="1"/>
</dbReference>
<dbReference type="GO" id="GO:0015179">
    <property type="term" value="F:L-amino acid transmembrane transporter activity"/>
    <property type="evidence" value="ECO:0007669"/>
    <property type="project" value="TreeGrafter"/>
</dbReference>
<feature type="transmembrane region" description="Helical" evidence="5">
    <location>
        <begin position="134"/>
        <end position="155"/>
    </location>
</feature>
<feature type="transmembrane region" description="Helical" evidence="5">
    <location>
        <begin position="427"/>
        <end position="446"/>
    </location>
</feature>
<keyword evidence="3 5" id="KW-1133">Transmembrane helix</keyword>
<dbReference type="EMBL" id="JAKKPZ010000006">
    <property type="protein sequence ID" value="KAI1720208.1"/>
    <property type="molecule type" value="Genomic_DNA"/>
</dbReference>
<sequence length="499" mass="55738">MDIMDERDRVRKHQMGKWGATSYIIGNIVGSGIFITPTSILSNASSVGVSLIIWALSAVISALGAYCYVELGTSIRKSGADFAYLCYVKWKAIAFVFMAGGCILTFPLTLAIQAETFSEYIIQGLHIEFCDERALYISRKLIGFSLTWILLYLNFFSLRTAVSRFQIAATLAKILSAAIIIITGFYFLFVKGETQNLEHPFDNSTLEVGKLASAFFAGLFSYDGWDILNFGAEDIKNPKSSMSFAILFGISSVAVLYLAINLSYFVVLTVPQIQSSVAVATTFSKVSLGDFQYAIPFLVSILLIGSLNSTLFAASRYLYAASREKQLPAFISCINLENNSPRAALVFHATLAMIFSFLGNIEELINYVAFAQWMQRSFTMSALLYIRIWHMPVHPEAIRTPLIMPIIFLIVCLSLVTVTIAQNFKTSFVGLMMLSVGLVIYCLFIWDKTLKRFPIYVKWANKINEWLCILTQIVFNGVIKLDEDVTEKDAIFEGEIDDK</sequence>
<dbReference type="InterPro" id="IPR050598">
    <property type="entry name" value="AminoAcid_Transporter"/>
</dbReference>
<proteinExistence type="predicted"/>